<dbReference type="Proteomes" id="UP000745859">
    <property type="component" value="Unassembled WGS sequence"/>
</dbReference>
<gene>
    <name evidence="1" type="ORF">FHR24_001533</name>
</gene>
<keyword evidence="2" id="KW-1185">Reference proteome</keyword>
<comment type="caution">
    <text evidence="1">The sequence shown here is derived from an EMBL/GenBank/DDBJ whole genome shotgun (WGS) entry which is preliminary data.</text>
</comment>
<organism evidence="1 2">
    <name type="scientific">Wenyingzhuangia heitensis</name>
    <dbReference type="NCBI Taxonomy" id="1487859"/>
    <lineage>
        <taxon>Bacteria</taxon>
        <taxon>Pseudomonadati</taxon>
        <taxon>Bacteroidota</taxon>
        <taxon>Flavobacteriia</taxon>
        <taxon>Flavobacteriales</taxon>
        <taxon>Flavobacteriaceae</taxon>
        <taxon>Wenyingzhuangia</taxon>
    </lineage>
</organism>
<reference evidence="1 2" key="1">
    <citation type="submission" date="2020-03" db="EMBL/GenBank/DDBJ databases">
        <title>Genomic Encyclopedia of Type Strains, Phase IV (KMG-IV): sequencing the most valuable type-strain genomes for metagenomic binning, comparative biology and taxonomic classification.</title>
        <authorList>
            <person name="Goeker M."/>
        </authorList>
    </citation>
    <scope>NUCLEOTIDE SEQUENCE [LARGE SCALE GENOMIC DNA]</scope>
    <source>
        <strain evidence="1 2">DSM 101599</strain>
    </source>
</reference>
<evidence type="ECO:0000313" key="2">
    <source>
        <dbReference type="Proteomes" id="UP000745859"/>
    </source>
</evidence>
<name>A0ABX0U8C6_9FLAO</name>
<accession>A0ABX0U8C6</accession>
<proteinExistence type="predicted"/>
<evidence type="ECO:0000313" key="1">
    <source>
        <dbReference type="EMBL" id="NIJ45094.1"/>
    </source>
</evidence>
<sequence>MKNNYLYITIILLFTINVGFSQDLMKFTLKGKISSALDSTSVSGTTLLNLTNIDGTVSDKDGLFEIEIKESDTLLVSHIGYESIKLKITRDLSKGTELNIELHPKIQNLDEVVIGHKLIGVLDIDIKNVPKDKYNRIHINGLPQTYEIRKSNSSVSGFGNILKSLQNPVDGVYNLFGKKPKKLKDLKELKEKDATREILTNRFDREIILDYLQMDINQLTQVLSECNYSPYFISKATDLQLIEAVLECYENHKAIKKGNTYKQETK</sequence>
<dbReference type="InterPro" id="IPR008969">
    <property type="entry name" value="CarboxyPept-like_regulatory"/>
</dbReference>
<dbReference type="SUPFAM" id="SSF49464">
    <property type="entry name" value="Carboxypeptidase regulatory domain-like"/>
    <property type="match status" value="1"/>
</dbReference>
<evidence type="ECO:0008006" key="3">
    <source>
        <dbReference type="Google" id="ProtNLM"/>
    </source>
</evidence>
<dbReference type="RefSeq" id="WP_167186308.1">
    <property type="nucleotide sequence ID" value="NZ_JAASQL010000001.1"/>
</dbReference>
<dbReference type="EMBL" id="JAASQL010000001">
    <property type="protein sequence ID" value="NIJ45094.1"/>
    <property type="molecule type" value="Genomic_DNA"/>
</dbReference>
<dbReference type="Pfam" id="PF13715">
    <property type="entry name" value="CarbopepD_reg_2"/>
    <property type="match status" value="1"/>
</dbReference>
<protein>
    <recommendedName>
        <fullName evidence="3">CarboxypepD_reg-like domain-containing protein</fullName>
    </recommendedName>
</protein>